<dbReference type="InterPro" id="IPR058584">
    <property type="entry name" value="IMB1_TNPO1-like_TPR"/>
</dbReference>
<keyword evidence="4" id="KW-0677">Repeat</keyword>
<name>A0A6A6K7D4_HEVBR</name>
<dbReference type="PANTHER" id="PTHR10527">
    <property type="entry name" value="IMPORTIN BETA"/>
    <property type="match status" value="1"/>
</dbReference>
<dbReference type="Gene3D" id="1.25.10.10">
    <property type="entry name" value="Leucine-rich Repeat Variant"/>
    <property type="match status" value="1"/>
</dbReference>
<dbReference type="GO" id="GO:0006606">
    <property type="term" value="P:protein import into nucleus"/>
    <property type="evidence" value="ECO:0007669"/>
    <property type="project" value="InterPro"/>
</dbReference>
<dbReference type="AlphaFoldDB" id="A0A6A6K7D4"/>
<evidence type="ECO:0000313" key="7">
    <source>
        <dbReference type="EMBL" id="KAF2284123.1"/>
    </source>
</evidence>
<dbReference type="InterPro" id="IPR016024">
    <property type="entry name" value="ARM-type_fold"/>
</dbReference>
<sequence>MSEETMSKQKECEDAIKDLLRKVMVALIFQGNLAFDKDNEDYAQMAFEELIEMTNERPDLLLPHVNEIFQCIYQVLDKSEFEEKTRFLAEELMELLLLHYRHAGQVVIQTGKFLGRIFSMLTAVDDDPEKYAQGVKRLARYAPVMGGQYILEKFSMMFEWHYFSQEWQCRHAAVISHSIIANNCRESIDKFDILVEQPIKAVDDTHFRVRWAAIGAIEEFSCYLNPEFQLQYYQKVLPALIKALNFSSHPCIQVQAASSLFYFIQHCTSDLLKPYTDEIIHKLLSCLQRGKQLLKEEALTAIASLASSSEDCFQPHYKTVMPYVKVAMMKASAESDHILLLKSIECMTMVGVAAGKEKFCDDIQMVVQLLISLQESKLEIEDPMRNQVLLAWGRLCKCLGPDFQPYLGVVIPHVLQSAKLGSHVTSLKHSESENSFQSIMPLSLGDESTERKQLVLEEVAKACKVLCLCATELKEGFDLWIDEVAHTLVPLLNFDLYEEVREVSILALPELLKSFKAAMEKGYVERYQELPFEELCSFIVTALVEALHKEPLMEIQIITLEAIEECMEISGPTLNTEQIKRFLHITMKILITSSNLSRNRVENKELEIFHNKASDCFITFTKAYKDSLSQFFDQLLSSMAYMWIVAQGIGVSAEFGGSIFKSHMKEALGGLNSIMLRPETLRPDYLAAHDAAVSALGKIFLCHHEELNEVKVFGIWLSHLPIFNDLDQARVVHDQLCSMIEKFSELIVHKDSTHLSKIFAVFAEILRAGQNLASKETVNRIIEQLKHLQSNLPPDTWASIISSLVPSRAKVLQRKLST</sequence>
<evidence type="ECO:0000259" key="6">
    <source>
        <dbReference type="Pfam" id="PF25574"/>
    </source>
</evidence>
<dbReference type="EMBL" id="JAAGAX010000018">
    <property type="protein sequence ID" value="KAF2284123.1"/>
    <property type="molecule type" value="Genomic_DNA"/>
</dbReference>
<evidence type="ECO:0000256" key="1">
    <source>
        <dbReference type="ARBA" id="ARBA00004496"/>
    </source>
</evidence>
<dbReference type="InterPro" id="IPR011989">
    <property type="entry name" value="ARM-like"/>
</dbReference>
<dbReference type="Pfam" id="PF25574">
    <property type="entry name" value="TPR_IMB1"/>
    <property type="match status" value="1"/>
</dbReference>
<keyword evidence="2" id="KW-0813">Transport</keyword>
<gene>
    <name evidence="7" type="ORF">GH714_019243</name>
</gene>
<dbReference type="GO" id="GO:0005737">
    <property type="term" value="C:cytoplasm"/>
    <property type="evidence" value="ECO:0007669"/>
    <property type="project" value="UniProtKB-SubCell"/>
</dbReference>
<evidence type="ECO:0000313" key="8">
    <source>
        <dbReference type="Proteomes" id="UP000467840"/>
    </source>
</evidence>
<evidence type="ECO:0000256" key="5">
    <source>
        <dbReference type="ARBA" id="ARBA00022927"/>
    </source>
</evidence>
<keyword evidence="5" id="KW-0653">Protein transport</keyword>
<evidence type="ECO:0000256" key="2">
    <source>
        <dbReference type="ARBA" id="ARBA00022448"/>
    </source>
</evidence>
<comment type="subcellular location">
    <subcellularLocation>
        <location evidence="1">Cytoplasm</location>
    </subcellularLocation>
</comment>
<proteinExistence type="predicted"/>
<keyword evidence="8" id="KW-1185">Reference proteome</keyword>
<accession>A0A6A6K7D4</accession>
<evidence type="ECO:0000256" key="3">
    <source>
        <dbReference type="ARBA" id="ARBA00022490"/>
    </source>
</evidence>
<comment type="caution">
    <text evidence="7">The sequence shown here is derived from an EMBL/GenBank/DDBJ whole genome shotgun (WGS) entry which is preliminary data.</text>
</comment>
<organism evidence="7 8">
    <name type="scientific">Hevea brasiliensis</name>
    <name type="common">Para rubber tree</name>
    <name type="synonym">Siphonia brasiliensis</name>
    <dbReference type="NCBI Taxonomy" id="3981"/>
    <lineage>
        <taxon>Eukaryota</taxon>
        <taxon>Viridiplantae</taxon>
        <taxon>Streptophyta</taxon>
        <taxon>Embryophyta</taxon>
        <taxon>Tracheophyta</taxon>
        <taxon>Spermatophyta</taxon>
        <taxon>Magnoliopsida</taxon>
        <taxon>eudicotyledons</taxon>
        <taxon>Gunneridae</taxon>
        <taxon>Pentapetalae</taxon>
        <taxon>rosids</taxon>
        <taxon>fabids</taxon>
        <taxon>Malpighiales</taxon>
        <taxon>Euphorbiaceae</taxon>
        <taxon>Crotonoideae</taxon>
        <taxon>Micrandreae</taxon>
        <taxon>Hevea</taxon>
    </lineage>
</organism>
<protein>
    <recommendedName>
        <fullName evidence="6">Importin subunit beta-1/Transportin-1-like TPR repeats domain-containing protein</fullName>
    </recommendedName>
</protein>
<dbReference type="SUPFAM" id="SSF48371">
    <property type="entry name" value="ARM repeat"/>
    <property type="match status" value="2"/>
</dbReference>
<dbReference type="InterPro" id="IPR040122">
    <property type="entry name" value="Importin_beta"/>
</dbReference>
<evidence type="ECO:0000256" key="4">
    <source>
        <dbReference type="ARBA" id="ARBA00022737"/>
    </source>
</evidence>
<feature type="domain" description="Importin subunit beta-1/Transportin-1-like TPR repeats" evidence="6">
    <location>
        <begin position="252"/>
        <end position="419"/>
    </location>
</feature>
<dbReference type="Proteomes" id="UP000467840">
    <property type="component" value="Chromosome 12"/>
</dbReference>
<reference evidence="7 8" key="1">
    <citation type="journal article" date="2020" name="Mol. Plant">
        <title>The Chromosome-Based Rubber Tree Genome Provides New Insights into Spurge Genome Evolution and Rubber Biosynthesis.</title>
        <authorList>
            <person name="Liu J."/>
            <person name="Shi C."/>
            <person name="Shi C.C."/>
            <person name="Li W."/>
            <person name="Zhang Q.J."/>
            <person name="Zhang Y."/>
            <person name="Li K."/>
            <person name="Lu H.F."/>
            <person name="Shi C."/>
            <person name="Zhu S.T."/>
            <person name="Xiao Z.Y."/>
            <person name="Nan H."/>
            <person name="Yue Y."/>
            <person name="Zhu X.G."/>
            <person name="Wu Y."/>
            <person name="Hong X.N."/>
            <person name="Fan G.Y."/>
            <person name="Tong Y."/>
            <person name="Zhang D."/>
            <person name="Mao C.L."/>
            <person name="Liu Y.L."/>
            <person name="Hao S.J."/>
            <person name="Liu W.Q."/>
            <person name="Lv M.Q."/>
            <person name="Zhang H.B."/>
            <person name="Liu Y."/>
            <person name="Hu-Tang G.R."/>
            <person name="Wang J.P."/>
            <person name="Wang J.H."/>
            <person name="Sun Y.H."/>
            <person name="Ni S.B."/>
            <person name="Chen W.B."/>
            <person name="Zhang X.C."/>
            <person name="Jiao Y.N."/>
            <person name="Eichler E.E."/>
            <person name="Li G.H."/>
            <person name="Liu X."/>
            <person name="Gao L.Z."/>
        </authorList>
    </citation>
    <scope>NUCLEOTIDE SEQUENCE [LARGE SCALE GENOMIC DNA]</scope>
    <source>
        <strain evidence="8">cv. GT1</strain>
        <tissue evidence="7">Leaf</tissue>
    </source>
</reference>
<keyword evidence="3" id="KW-0963">Cytoplasm</keyword>